<gene>
    <name evidence="4" type="ORF">GCM10011450_18480</name>
</gene>
<dbReference type="RefSeq" id="WP_189385200.1">
    <property type="nucleotide sequence ID" value="NZ_BAABFY010000047.1"/>
</dbReference>
<keyword evidence="1" id="KW-0460">Magnesium</keyword>
<dbReference type="SUPFAM" id="SSF101307">
    <property type="entry name" value="YutG-like"/>
    <property type="match status" value="1"/>
</dbReference>
<keyword evidence="1 2" id="KW-0812">Transmembrane</keyword>
<evidence type="ECO:0000256" key="2">
    <source>
        <dbReference type="SAM" id="Phobius"/>
    </source>
</evidence>
<feature type="transmembrane region" description="Helical" evidence="2">
    <location>
        <begin position="77"/>
        <end position="97"/>
    </location>
</feature>
<keyword evidence="1 2" id="KW-0472">Membrane</keyword>
<dbReference type="EC" id="3.1.3.27" evidence="1"/>
<dbReference type="PANTHER" id="PTHR36305:SF1">
    <property type="entry name" value="PHOSPHATIDYLGLYCEROPHOSPHATASE A"/>
    <property type="match status" value="1"/>
</dbReference>
<feature type="transmembrane region" description="Helical" evidence="2">
    <location>
        <begin position="117"/>
        <end position="141"/>
    </location>
</feature>
<comment type="cofactor">
    <cofactor evidence="1">
        <name>Mg(2+)</name>
        <dbReference type="ChEBI" id="CHEBI:18420"/>
    </cofactor>
</comment>
<dbReference type="GO" id="GO:0005886">
    <property type="term" value="C:plasma membrane"/>
    <property type="evidence" value="ECO:0007669"/>
    <property type="project" value="UniProtKB-SubCell"/>
</dbReference>
<dbReference type="GO" id="GO:0046872">
    <property type="term" value="F:metal ion binding"/>
    <property type="evidence" value="ECO:0007669"/>
    <property type="project" value="UniProtKB-KW"/>
</dbReference>
<dbReference type="EMBL" id="BMYS01000012">
    <property type="protein sequence ID" value="GGW88602.1"/>
    <property type="molecule type" value="Genomic_DNA"/>
</dbReference>
<dbReference type="PANTHER" id="PTHR36305">
    <property type="entry name" value="PHOSPHATIDYLGLYCEROPHOSPHATASE A"/>
    <property type="match status" value="1"/>
</dbReference>
<evidence type="ECO:0000259" key="3">
    <source>
        <dbReference type="Pfam" id="PF04608"/>
    </source>
</evidence>
<dbReference type="CDD" id="cd06971">
    <property type="entry name" value="PgpA"/>
    <property type="match status" value="1"/>
</dbReference>
<keyword evidence="1" id="KW-0443">Lipid metabolism</keyword>
<keyword evidence="1" id="KW-0479">Metal-binding</keyword>
<feature type="transmembrane region" description="Helical" evidence="2">
    <location>
        <begin position="48"/>
        <end position="65"/>
    </location>
</feature>
<proteinExistence type="predicted"/>
<keyword evidence="1" id="KW-0442">Lipid degradation</keyword>
<evidence type="ECO:0000313" key="5">
    <source>
        <dbReference type="Proteomes" id="UP000608345"/>
    </source>
</evidence>
<keyword evidence="1" id="KW-0378">Hydrolase</keyword>
<comment type="subcellular location">
    <subcellularLocation>
        <location evidence="1">Cell inner membrane</location>
        <topology evidence="1">Multi-pass membrane protein</topology>
    </subcellularLocation>
</comment>
<keyword evidence="1" id="KW-0595">Phospholipid degradation</keyword>
<keyword evidence="1" id="KW-1208">Phospholipid metabolism</keyword>
<keyword evidence="1" id="KW-0997">Cell inner membrane</keyword>
<reference evidence="4" key="1">
    <citation type="journal article" date="2014" name="Int. J. Syst. Evol. Microbiol.">
        <title>Complete genome sequence of Corynebacterium casei LMG S-19264T (=DSM 44701T), isolated from a smear-ripened cheese.</title>
        <authorList>
            <consortium name="US DOE Joint Genome Institute (JGI-PGF)"/>
            <person name="Walter F."/>
            <person name="Albersmeier A."/>
            <person name="Kalinowski J."/>
            <person name="Ruckert C."/>
        </authorList>
    </citation>
    <scope>NUCLEOTIDE SEQUENCE</scope>
    <source>
        <strain evidence="4">KCTC 23732</strain>
    </source>
</reference>
<dbReference type="GO" id="GO:0009395">
    <property type="term" value="P:phospholipid catabolic process"/>
    <property type="evidence" value="ECO:0007669"/>
    <property type="project" value="UniProtKB-KW"/>
</dbReference>
<comment type="function">
    <text evidence="1">Lipid phosphatase which dephosphorylates phosphatidylglycerophosphate (PGP) to phosphatidylglycerol (PG).</text>
</comment>
<dbReference type="InterPro" id="IPR036681">
    <property type="entry name" value="PgpA-like_sf"/>
</dbReference>
<comment type="pathway">
    <text evidence="1">Phospholipid metabolism; phosphatidylglycerol biosynthesis; phosphatidylglycerol from CDP-diacylglycerol: step 2/2.</text>
</comment>
<dbReference type="PIRSF" id="PIRSF006162">
    <property type="entry name" value="PgpA"/>
    <property type="match status" value="1"/>
</dbReference>
<name>A0A918JPP0_9BURK</name>
<feature type="domain" description="YutG/PgpA" evidence="3">
    <location>
        <begin position="40"/>
        <end position="180"/>
    </location>
</feature>
<dbReference type="GO" id="GO:0008962">
    <property type="term" value="F:phosphatidylglycerophosphatase activity"/>
    <property type="evidence" value="ECO:0007669"/>
    <property type="project" value="UniProtKB-EC"/>
</dbReference>
<dbReference type="InterPro" id="IPR007686">
    <property type="entry name" value="YutG/PgpA"/>
</dbReference>
<feature type="transmembrane region" description="Helical" evidence="2">
    <location>
        <begin position="162"/>
        <end position="184"/>
    </location>
</feature>
<sequence length="186" mass="21347">MDQSNPQQQSVFRRRSLNSKKNPVNWPSFSWITGNIHRFCAFGLGSGLLRPASGTWGTLLAWLLWWPLQQVLGSELLMGLFLLLAFLYGTYCCHYTAKELKTDDHGGIVWDEFVAFWLVLFIIAPMSLVWQLVAFVLFRFFDIVKPSPIRYFDAKLKNGFGIMWDDLLASAYTLFVLAILMRLVGV</sequence>
<dbReference type="InterPro" id="IPR026037">
    <property type="entry name" value="PgpA"/>
</dbReference>
<comment type="caution">
    <text evidence="4">The sequence shown here is derived from an EMBL/GenBank/DDBJ whole genome shotgun (WGS) entry which is preliminary data.</text>
</comment>
<dbReference type="AlphaFoldDB" id="A0A918JPP0"/>
<evidence type="ECO:0000313" key="4">
    <source>
        <dbReference type="EMBL" id="GGW88602.1"/>
    </source>
</evidence>
<organism evidence="4 5">
    <name type="scientific">Advenella faeciporci</name>
    <dbReference type="NCBI Taxonomy" id="797535"/>
    <lineage>
        <taxon>Bacteria</taxon>
        <taxon>Pseudomonadati</taxon>
        <taxon>Pseudomonadota</taxon>
        <taxon>Betaproteobacteria</taxon>
        <taxon>Burkholderiales</taxon>
        <taxon>Alcaligenaceae</taxon>
    </lineage>
</organism>
<comment type="catalytic activity">
    <reaction evidence="1">
        <text>a 1,2-diacyl-sn-glycero-3-phospho-(1'-sn-glycero-3'-phosphate) + H2O = a 1,2-diacyl-sn-glycero-3-phospho-(1'-sn-glycerol) + phosphate</text>
        <dbReference type="Rhea" id="RHEA:33751"/>
        <dbReference type="ChEBI" id="CHEBI:15377"/>
        <dbReference type="ChEBI" id="CHEBI:43474"/>
        <dbReference type="ChEBI" id="CHEBI:60110"/>
        <dbReference type="ChEBI" id="CHEBI:64716"/>
        <dbReference type="EC" id="3.1.3.27"/>
    </reaction>
</comment>
<keyword evidence="5" id="KW-1185">Reference proteome</keyword>
<accession>A0A918JPP0</accession>
<keyword evidence="1" id="KW-1003">Cell membrane</keyword>
<reference evidence="4" key="2">
    <citation type="submission" date="2020-09" db="EMBL/GenBank/DDBJ databases">
        <authorList>
            <person name="Sun Q."/>
            <person name="Kim S."/>
        </authorList>
    </citation>
    <scope>NUCLEOTIDE SEQUENCE</scope>
    <source>
        <strain evidence="4">KCTC 23732</strain>
    </source>
</reference>
<protein>
    <recommendedName>
        <fullName evidence="1">Phosphatidylglycerophosphatase A</fullName>
        <ecNumber evidence="1">3.1.3.27</ecNumber>
    </recommendedName>
    <alternativeName>
        <fullName evidence="1">Phosphatidylglycerolphosphate phosphatase A</fullName>
    </alternativeName>
</protein>
<dbReference type="Pfam" id="PF04608">
    <property type="entry name" value="PgpA"/>
    <property type="match status" value="1"/>
</dbReference>
<evidence type="ECO:0000256" key="1">
    <source>
        <dbReference type="PIRNR" id="PIRNR006162"/>
    </source>
</evidence>
<keyword evidence="2" id="KW-1133">Transmembrane helix</keyword>
<dbReference type="Proteomes" id="UP000608345">
    <property type="component" value="Unassembled WGS sequence"/>
</dbReference>